<keyword evidence="4" id="KW-1185">Reference proteome</keyword>
<dbReference type="InterPro" id="IPR010406">
    <property type="entry name" value="DUF1003"/>
</dbReference>
<dbReference type="EMBL" id="VDFV01000012">
    <property type="protein sequence ID" value="TNC71668.1"/>
    <property type="molecule type" value="Genomic_DNA"/>
</dbReference>
<dbReference type="OrthoDB" id="9795736at2"/>
<dbReference type="Pfam" id="PF06210">
    <property type="entry name" value="DUF1003"/>
    <property type="match status" value="1"/>
</dbReference>
<evidence type="ECO:0000256" key="2">
    <source>
        <dbReference type="SAM" id="Phobius"/>
    </source>
</evidence>
<keyword evidence="2" id="KW-0472">Membrane</keyword>
<dbReference type="RefSeq" id="WP_139081704.1">
    <property type="nucleotide sequence ID" value="NZ_VDFV01000012.1"/>
</dbReference>
<feature type="compositionally biased region" description="Basic and acidic residues" evidence="1">
    <location>
        <begin position="173"/>
        <end position="187"/>
    </location>
</feature>
<gene>
    <name evidence="3" type="ORF">FHG71_10895</name>
</gene>
<protein>
    <submittedName>
        <fullName evidence="3">DUF1003 domain-containing protein</fullName>
    </submittedName>
</protein>
<keyword evidence="2" id="KW-1133">Transmembrane helix</keyword>
<organism evidence="3 4">
    <name type="scientific">Rubellimicrobium roseum</name>
    <dbReference type="NCBI Taxonomy" id="687525"/>
    <lineage>
        <taxon>Bacteria</taxon>
        <taxon>Pseudomonadati</taxon>
        <taxon>Pseudomonadota</taxon>
        <taxon>Alphaproteobacteria</taxon>
        <taxon>Rhodobacterales</taxon>
        <taxon>Roseobacteraceae</taxon>
        <taxon>Rubellimicrobium</taxon>
    </lineage>
</organism>
<feature type="transmembrane region" description="Helical" evidence="2">
    <location>
        <begin position="60"/>
        <end position="79"/>
    </location>
</feature>
<feature type="region of interest" description="Disordered" evidence="1">
    <location>
        <begin position="159"/>
        <end position="187"/>
    </location>
</feature>
<proteinExistence type="predicted"/>
<evidence type="ECO:0000313" key="3">
    <source>
        <dbReference type="EMBL" id="TNC71668.1"/>
    </source>
</evidence>
<sequence length="187" mass="20876">MTASPTASRPTHPPPHPPGLSSVLERNIRILAERRRQEEATASLQARAAEAITRFTGSMLFVYLHLAFFGFWIVANLGWVPGVPRWDESFVVLAMWASVEAIFLSTFVLISQNRMQAAADKRADLDLQISLLAEHEITRLATLVAAIAERLDVHSRADPEMEEIEENVSPEAVLDRIEDHEAEHSEA</sequence>
<reference evidence="3 4" key="1">
    <citation type="submission" date="2019-06" db="EMBL/GenBank/DDBJ databases">
        <authorList>
            <person name="Jiang L."/>
        </authorList>
    </citation>
    <scope>NUCLEOTIDE SEQUENCE [LARGE SCALE GENOMIC DNA]</scope>
    <source>
        <strain evidence="3 4">YIM 48858</strain>
    </source>
</reference>
<dbReference type="AlphaFoldDB" id="A0A5C4NE86"/>
<dbReference type="Proteomes" id="UP000305709">
    <property type="component" value="Unassembled WGS sequence"/>
</dbReference>
<accession>A0A5C4NE86</accession>
<evidence type="ECO:0000256" key="1">
    <source>
        <dbReference type="SAM" id="MobiDB-lite"/>
    </source>
</evidence>
<evidence type="ECO:0000313" key="4">
    <source>
        <dbReference type="Proteomes" id="UP000305709"/>
    </source>
</evidence>
<name>A0A5C4NE86_9RHOB</name>
<keyword evidence="2" id="KW-0812">Transmembrane</keyword>
<feature type="transmembrane region" description="Helical" evidence="2">
    <location>
        <begin position="91"/>
        <end position="111"/>
    </location>
</feature>
<comment type="caution">
    <text evidence="3">The sequence shown here is derived from an EMBL/GenBank/DDBJ whole genome shotgun (WGS) entry which is preliminary data.</text>
</comment>